<evidence type="ECO:0000313" key="2">
    <source>
        <dbReference type="Proteomes" id="UP000828048"/>
    </source>
</evidence>
<dbReference type="Proteomes" id="UP000828048">
    <property type="component" value="Chromosome 9"/>
</dbReference>
<comment type="caution">
    <text evidence="1">The sequence shown here is derived from an EMBL/GenBank/DDBJ whole genome shotgun (WGS) entry which is preliminary data.</text>
</comment>
<proteinExistence type="predicted"/>
<accession>A0ACB7ZM23</accession>
<reference evidence="1 2" key="1">
    <citation type="journal article" date="2021" name="Hortic Res">
        <title>High-quality reference genome and annotation aids understanding of berry development for evergreen blueberry (Vaccinium darrowii).</title>
        <authorList>
            <person name="Yu J."/>
            <person name="Hulse-Kemp A.M."/>
            <person name="Babiker E."/>
            <person name="Staton M."/>
        </authorList>
    </citation>
    <scope>NUCLEOTIDE SEQUENCE [LARGE SCALE GENOMIC DNA]</scope>
    <source>
        <strain evidence="2">cv. NJ 8807/NJ 8810</strain>
        <tissue evidence="1">Young leaf</tissue>
    </source>
</reference>
<keyword evidence="2" id="KW-1185">Reference proteome</keyword>
<evidence type="ECO:0000313" key="1">
    <source>
        <dbReference type="EMBL" id="KAH7866635.1"/>
    </source>
</evidence>
<name>A0ACB7ZM23_9ERIC</name>
<protein>
    <submittedName>
        <fullName evidence="1">Uncharacterized protein</fullName>
    </submittedName>
</protein>
<dbReference type="EMBL" id="CM037159">
    <property type="protein sequence ID" value="KAH7866635.1"/>
    <property type="molecule type" value="Genomic_DNA"/>
</dbReference>
<sequence length="259" mass="28738">MVRQSYPFGTFEFTGSMVRQSFRLGAASVKDVAVPRSTGTTFLISKNRAITNAHLVCDKYKILNSPSTSPLKSKCLTHTLKARFQNSSYFEVSFLAIDTSLDLAILQVPEVDKEVNIPPPCEEPLLLGQLLFLLGNPGGFMFSVKFGRFSCLRFASELLDEASLFLECENVDIDMEYIEVDRTSKPGMSGCPIFYENGSVVGVLVGWDARSSTTLAVSFSIVLELDKWASMREPGSPIYFHGEIGYDSKFNLNDDDDDD</sequence>
<organism evidence="1 2">
    <name type="scientific">Vaccinium darrowii</name>
    <dbReference type="NCBI Taxonomy" id="229202"/>
    <lineage>
        <taxon>Eukaryota</taxon>
        <taxon>Viridiplantae</taxon>
        <taxon>Streptophyta</taxon>
        <taxon>Embryophyta</taxon>
        <taxon>Tracheophyta</taxon>
        <taxon>Spermatophyta</taxon>
        <taxon>Magnoliopsida</taxon>
        <taxon>eudicotyledons</taxon>
        <taxon>Gunneridae</taxon>
        <taxon>Pentapetalae</taxon>
        <taxon>asterids</taxon>
        <taxon>Ericales</taxon>
        <taxon>Ericaceae</taxon>
        <taxon>Vaccinioideae</taxon>
        <taxon>Vaccinieae</taxon>
        <taxon>Vaccinium</taxon>
    </lineage>
</organism>
<gene>
    <name evidence="1" type="ORF">Vadar_023004</name>
</gene>